<dbReference type="SUPFAM" id="SSF50494">
    <property type="entry name" value="Trypsin-like serine proteases"/>
    <property type="match status" value="1"/>
</dbReference>
<organism evidence="20 21">
    <name type="scientific">Pasteurella bettyae CCUG 2042</name>
    <dbReference type="NCBI Taxonomy" id="1095749"/>
    <lineage>
        <taxon>Bacteria</taxon>
        <taxon>Pseudomonadati</taxon>
        <taxon>Pseudomonadota</taxon>
        <taxon>Gammaproteobacteria</taxon>
        <taxon>Pasteurellales</taxon>
        <taxon>Pasteurellaceae</taxon>
        <taxon>Pasteurella</taxon>
    </lineage>
</organism>
<evidence type="ECO:0000259" key="19">
    <source>
        <dbReference type="PROSITE" id="PS50106"/>
    </source>
</evidence>
<dbReference type="GO" id="GO:0005886">
    <property type="term" value="C:plasma membrane"/>
    <property type="evidence" value="ECO:0007669"/>
    <property type="project" value="UniProtKB-SubCell"/>
</dbReference>
<dbReference type="PANTHER" id="PTHR22939">
    <property type="entry name" value="SERINE PROTEASE FAMILY S1C HTRA-RELATED"/>
    <property type="match status" value="1"/>
</dbReference>
<keyword evidence="13" id="KW-0472">Membrane</keyword>
<keyword evidence="12" id="KW-1133">Transmembrane helix</keyword>
<evidence type="ECO:0000256" key="2">
    <source>
        <dbReference type="ARBA" id="ARBA00004377"/>
    </source>
</evidence>
<keyword evidence="9" id="KW-0812">Transmembrane</keyword>
<comment type="caution">
    <text evidence="20">The sequence shown here is derived from an EMBL/GenBank/DDBJ whole genome shotgun (WGS) entry which is preliminary data.</text>
</comment>
<dbReference type="InterPro" id="IPR043504">
    <property type="entry name" value="Peptidase_S1_PA_chymotrypsin"/>
</dbReference>
<proteinExistence type="inferred from homology"/>
<evidence type="ECO:0000256" key="4">
    <source>
        <dbReference type="ARBA" id="ARBA00011233"/>
    </source>
</evidence>
<dbReference type="FunFam" id="2.40.10.10:FF:000001">
    <property type="entry name" value="Periplasmic serine protease DegS"/>
    <property type="match status" value="1"/>
</dbReference>
<dbReference type="InterPro" id="IPR001478">
    <property type="entry name" value="PDZ"/>
</dbReference>
<keyword evidence="8" id="KW-0645">Protease</keyword>
<keyword evidence="21" id="KW-1185">Reference proteome</keyword>
<protein>
    <recommendedName>
        <fullName evidence="14">Serine endoprotease DegS</fullName>
        <ecNumber evidence="5">3.4.21.107</ecNumber>
    </recommendedName>
    <alternativeName>
        <fullName evidence="16">Site-1 protease DegS</fullName>
    </alternativeName>
    <alternativeName>
        <fullName evidence="15">Site-1-type intramembrane protease</fullName>
    </alternativeName>
</protein>
<dbReference type="GO" id="GO:0006515">
    <property type="term" value="P:protein quality control for misfolded or incompletely synthesized proteins"/>
    <property type="evidence" value="ECO:0007669"/>
    <property type="project" value="TreeGrafter"/>
</dbReference>
<dbReference type="PATRIC" id="fig|1095749.3.peg.1196"/>
<evidence type="ECO:0000256" key="12">
    <source>
        <dbReference type="ARBA" id="ARBA00022989"/>
    </source>
</evidence>
<evidence type="ECO:0000256" key="9">
    <source>
        <dbReference type="ARBA" id="ARBA00022692"/>
    </source>
</evidence>
<dbReference type="SMART" id="SM00228">
    <property type="entry name" value="PDZ"/>
    <property type="match status" value="1"/>
</dbReference>
<dbReference type="Pfam" id="PF13365">
    <property type="entry name" value="Trypsin_2"/>
    <property type="match status" value="1"/>
</dbReference>
<evidence type="ECO:0000256" key="13">
    <source>
        <dbReference type="ARBA" id="ARBA00023136"/>
    </source>
</evidence>
<reference evidence="20 21" key="1">
    <citation type="submission" date="2012-03" db="EMBL/GenBank/DDBJ databases">
        <authorList>
            <person name="Harkins D.M."/>
            <person name="Madupu R."/>
            <person name="Durkin A.S."/>
            <person name="Torralba M."/>
            <person name="Methe B."/>
            <person name="Sutton G.G."/>
            <person name="Nelson K.E."/>
        </authorList>
    </citation>
    <scope>NUCLEOTIDE SEQUENCE [LARGE SCALE GENOMIC DNA]</scope>
    <source>
        <strain evidence="20 21">CCUG 2042</strain>
    </source>
</reference>
<evidence type="ECO:0000256" key="3">
    <source>
        <dbReference type="ARBA" id="ARBA00010541"/>
    </source>
</evidence>
<keyword evidence="10 20" id="KW-0378">Hydrolase</keyword>
<dbReference type="InterPro" id="IPR036034">
    <property type="entry name" value="PDZ_sf"/>
</dbReference>
<dbReference type="PRINTS" id="PR00834">
    <property type="entry name" value="PROTEASES2C"/>
</dbReference>
<dbReference type="GO" id="GO:0042597">
    <property type="term" value="C:periplasmic space"/>
    <property type="evidence" value="ECO:0007669"/>
    <property type="project" value="TreeGrafter"/>
</dbReference>
<evidence type="ECO:0000256" key="6">
    <source>
        <dbReference type="ARBA" id="ARBA00022475"/>
    </source>
</evidence>
<dbReference type="PANTHER" id="PTHR22939:SF101">
    <property type="entry name" value="PERIPLASMIC PH-DEPENDENT SERINE ENDOPROTEASE DEGQ"/>
    <property type="match status" value="1"/>
</dbReference>
<keyword evidence="6" id="KW-1003">Cell membrane</keyword>
<dbReference type="Proteomes" id="UP000006457">
    <property type="component" value="Unassembled WGS sequence"/>
</dbReference>
<comment type="subcellular location">
    <subcellularLocation>
        <location evidence="2">Cell inner membrane</location>
        <topology evidence="2">Single-pass membrane protein</topology>
    </subcellularLocation>
</comment>
<evidence type="ECO:0000256" key="10">
    <source>
        <dbReference type="ARBA" id="ARBA00022801"/>
    </source>
</evidence>
<dbReference type="eggNOG" id="COG0265">
    <property type="taxonomic scope" value="Bacteria"/>
</dbReference>
<keyword evidence="11" id="KW-0720">Serine protease</keyword>
<evidence type="ECO:0000256" key="15">
    <source>
        <dbReference type="ARBA" id="ARBA00078529"/>
    </source>
</evidence>
<dbReference type="Pfam" id="PF13180">
    <property type="entry name" value="PDZ_2"/>
    <property type="match status" value="1"/>
</dbReference>
<evidence type="ECO:0000256" key="7">
    <source>
        <dbReference type="ARBA" id="ARBA00022519"/>
    </source>
</evidence>
<evidence type="ECO:0000256" key="1">
    <source>
        <dbReference type="ARBA" id="ARBA00001772"/>
    </source>
</evidence>
<comment type="similarity">
    <text evidence="3">Belongs to the peptidase S1C family.</text>
</comment>
<feature type="active site" description="Charge relay system" evidence="17">
    <location>
        <position position="95"/>
    </location>
</feature>
<feature type="active site" description="Charge relay system" evidence="17">
    <location>
        <position position="200"/>
    </location>
</feature>
<dbReference type="PROSITE" id="PS51257">
    <property type="entry name" value="PROKAR_LIPOPROTEIN"/>
    <property type="match status" value="1"/>
</dbReference>
<evidence type="ECO:0000256" key="14">
    <source>
        <dbReference type="ARBA" id="ARBA00071522"/>
    </source>
</evidence>
<dbReference type="OrthoDB" id="9758917at2"/>
<dbReference type="AlphaFoldDB" id="I3DCR4"/>
<evidence type="ECO:0000313" key="20">
    <source>
        <dbReference type="EMBL" id="EIJ69507.1"/>
    </source>
</evidence>
<dbReference type="InterPro" id="IPR001940">
    <property type="entry name" value="Peptidase_S1C"/>
</dbReference>
<dbReference type="RefSeq" id="WP_005760679.1">
    <property type="nucleotide sequence ID" value="NZ_AJSX01000030.1"/>
</dbReference>
<name>I3DCR4_9PAST</name>
<accession>I3DCR4</accession>
<comment type="subunit">
    <text evidence="4">Homotrimer.</text>
</comment>
<dbReference type="InterPro" id="IPR011783">
    <property type="entry name" value="Pept_S1C_DegS"/>
</dbReference>
<feature type="domain" description="PDZ" evidence="19">
    <location>
        <begin position="246"/>
        <end position="330"/>
    </location>
</feature>
<evidence type="ECO:0000256" key="11">
    <source>
        <dbReference type="ARBA" id="ARBA00022825"/>
    </source>
</evidence>
<gene>
    <name evidence="20" type="primary">degS</name>
    <name evidence="20" type="ORF">HMPREF1052_1001</name>
</gene>
<dbReference type="EC" id="3.4.21.107" evidence="5"/>
<evidence type="ECO:0000256" key="8">
    <source>
        <dbReference type="ARBA" id="ARBA00022670"/>
    </source>
</evidence>
<dbReference type="Gene3D" id="2.30.42.10">
    <property type="match status" value="1"/>
</dbReference>
<dbReference type="EMBL" id="AJSX01000030">
    <property type="protein sequence ID" value="EIJ69507.1"/>
    <property type="molecule type" value="Genomic_DNA"/>
</dbReference>
<keyword evidence="7" id="KW-0997">Cell inner membrane</keyword>
<dbReference type="NCBIfam" id="NF008147">
    <property type="entry name" value="PRK10898.1"/>
    <property type="match status" value="1"/>
</dbReference>
<dbReference type="GO" id="GO:0004252">
    <property type="term" value="F:serine-type endopeptidase activity"/>
    <property type="evidence" value="ECO:0007669"/>
    <property type="project" value="InterPro"/>
</dbReference>
<comment type="catalytic activity">
    <reaction evidence="1">
        <text>Acts on substrates that are at least partially unfolded. The cleavage site P1 residue is normally between a pair of hydrophobic residues, such as Val-|-Val.</text>
        <dbReference type="EC" id="3.4.21.107"/>
    </reaction>
</comment>
<evidence type="ECO:0000256" key="5">
    <source>
        <dbReference type="ARBA" id="ARBA00013035"/>
    </source>
</evidence>
<evidence type="ECO:0000313" key="21">
    <source>
        <dbReference type="Proteomes" id="UP000006457"/>
    </source>
</evidence>
<dbReference type="InterPro" id="IPR009003">
    <property type="entry name" value="Peptidase_S1_PA"/>
</dbReference>
<evidence type="ECO:0000256" key="16">
    <source>
        <dbReference type="ARBA" id="ARBA00083871"/>
    </source>
</evidence>
<evidence type="ECO:0000256" key="18">
    <source>
        <dbReference type="PIRSR" id="PIRSR611783-2"/>
    </source>
</evidence>
<sequence>MLKKIIQAAIIGLACAGLVLAFLPKLSSNHLGFSLYVNEDSVLSFKNAVRIASPAVVNVYNQSFSSSNADERLQVNSLGSGVIMSKDGYILTNMHVIQNADQIVVALQNGIISEAALIGSDKLTDLAVLKIRAENLPTIPQNPSRKIHVGDVVLAIGNPYNLGQSVSQGIISATGRNTVGDSVGRQNFIQTDASINRGNSGGALINSLGELVGISTLSFGKDASDIAEGLNFAIPMNIANDVLNKIIRDGRVIRGFFGVQSNIIFNENTDYQAGVKVGSVVENGPAAKAGIQPNDVILEFNNEPATSPAQMMQVISNVRPGSVVNVLIEREGRKLTIPVQIEEFPESIPENNQ</sequence>
<dbReference type="Gene3D" id="2.40.10.10">
    <property type="entry name" value="Trypsin-like serine proteases"/>
    <property type="match status" value="2"/>
</dbReference>
<dbReference type="PROSITE" id="PS50106">
    <property type="entry name" value="PDZ"/>
    <property type="match status" value="1"/>
</dbReference>
<dbReference type="FunFam" id="2.40.10.10:FF:000009">
    <property type="entry name" value="Serine endoprotease DegS, periplasmic"/>
    <property type="match status" value="1"/>
</dbReference>
<dbReference type="NCBIfam" id="TIGR02038">
    <property type="entry name" value="protease_degS"/>
    <property type="match status" value="1"/>
</dbReference>
<feature type="binding site" evidence="18">
    <location>
        <position position="182"/>
    </location>
    <ligand>
        <name>substrate</name>
    </ligand>
</feature>
<evidence type="ECO:0000256" key="17">
    <source>
        <dbReference type="PIRSR" id="PIRSR611783-1"/>
    </source>
</evidence>
<feature type="active site" description="Charge relay system" evidence="17">
    <location>
        <position position="125"/>
    </location>
</feature>
<dbReference type="SUPFAM" id="SSF50156">
    <property type="entry name" value="PDZ domain-like"/>
    <property type="match status" value="1"/>
</dbReference>